<reference evidence="2 3" key="1">
    <citation type="journal article" date="2017" name="Plant Biotechnol. J.">
        <title>A comprehensive draft genome sequence for lupin (Lupinus angustifolius), an emerging health food: insights into plant-microbe interactions and legume evolution.</title>
        <authorList>
            <person name="Hane J.K."/>
            <person name="Ming Y."/>
            <person name="Kamphuis L.G."/>
            <person name="Nelson M.N."/>
            <person name="Garg G."/>
            <person name="Atkins C.A."/>
            <person name="Bayer P.E."/>
            <person name="Bravo A."/>
            <person name="Bringans S."/>
            <person name="Cannon S."/>
            <person name="Edwards D."/>
            <person name="Foley R."/>
            <person name="Gao L.L."/>
            <person name="Harrison M.J."/>
            <person name="Huang W."/>
            <person name="Hurgobin B."/>
            <person name="Li S."/>
            <person name="Liu C.W."/>
            <person name="McGrath A."/>
            <person name="Morahan G."/>
            <person name="Murray J."/>
            <person name="Weller J."/>
            <person name="Jian J."/>
            <person name="Singh K.B."/>
        </authorList>
    </citation>
    <scope>NUCLEOTIDE SEQUENCE [LARGE SCALE GENOMIC DNA]</scope>
    <source>
        <strain evidence="3">cv. Tanjil</strain>
        <tissue evidence="2">Whole plant</tissue>
    </source>
</reference>
<organism evidence="2 3">
    <name type="scientific">Lupinus angustifolius</name>
    <name type="common">Narrow-leaved blue lupine</name>
    <dbReference type="NCBI Taxonomy" id="3871"/>
    <lineage>
        <taxon>Eukaryota</taxon>
        <taxon>Viridiplantae</taxon>
        <taxon>Streptophyta</taxon>
        <taxon>Embryophyta</taxon>
        <taxon>Tracheophyta</taxon>
        <taxon>Spermatophyta</taxon>
        <taxon>Magnoliopsida</taxon>
        <taxon>eudicotyledons</taxon>
        <taxon>Gunneridae</taxon>
        <taxon>Pentapetalae</taxon>
        <taxon>rosids</taxon>
        <taxon>fabids</taxon>
        <taxon>Fabales</taxon>
        <taxon>Fabaceae</taxon>
        <taxon>Papilionoideae</taxon>
        <taxon>50 kb inversion clade</taxon>
        <taxon>genistoids sensu lato</taxon>
        <taxon>core genistoids</taxon>
        <taxon>Genisteae</taxon>
        <taxon>Lupinus</taxon>
    </lineage>
</organism>
<keyword evidence="3" id="KW-1185">Reference proteome</keyword>
<dbReference type="PANTHER" id="PTHR36008:SF1">
    <property type="entry name" value="OS09G0478400 PROTEIN"/>
    <property type="match status" value="1"/>
</dbReference>
<evidence type="ECO:0000313" key="3">
    <source>
        <dbReference type="Proteomes" id="UP000188354"/>
    </source>
</evidence>
<dbReference type="KEGG" id="lang:109330478"/>
<keyword evidence="1" id="KW-1133">Transmembrane helix</keyword>
<sequence length="168" mass="19563">MNIVRQRLLHTLRGGDVPSETLKRKVLELDKKRKMRKPKSKDQFIVTVPESMSYLDTVTFPMVVFAVGVAVFAKLLMTFDESRSQELLERKMMKAPDGQGSVRMLSREEWEKVRELRPRTPYESMLARPNARIRTGEPLHLEDIKDWTIDVLMDATTRVEEYSKHGSK</sequence>
<gene>
    <name evidence="2" type="ORF">TanjilG_28141</name>
</gene>
<evidence type="ECO:0000256" key="1">
    <source>
        <dbReference type="SAM" id="Phobius"/>
    </source>
</evidence>
<evidence type="ECO:0000313" key="2">
    <source>
        <dbReference type="EMBL" id="OIV94202.1"/>
    </source>
</evidence>
<dbReference type="OMA" id="ATMPMVV"/>
<feature type="transmembrane region" description="Helical" evidence="1">
    <location>
        <begin position="58"/>
        <end position="77"/>
    </location>
</feature>
<dbReference type="AlphaFoldDB" id="A0A1J7H1E6"/>
<keyword evidence="1" id="KW-0812">Transmembrane</keyword>
<name>A0A1J7H1E6_LUPAN</name>
<keyword evidence="1" id="KW-0472">Membrane</keyword>
<protein>
    <submittedName>
        <fullName evidence="2">Uncharacterized protein</fullName>
    </submittedName>
</protein>
<dbReference type="Gramene" id="OIV94202">
    <property type="protein sequence ID" value="OIV94202"/>
    <property type="gene ID" value="TanjilG_28141"/>
</dbReference>
<dbReference type="EMBL" id="CM007377">
    <property type="protein sequence ID" value="OIV94202.1"/>
    <property type="molecule type" value="Genomic_DNA"/>
</dbReference>
<accession>A0A1J7H1E6</accession>
<dbReference type="Proteomes" id="UP000188354">
    <property type="component" value="Chromosome LG17"/>
</dbReference>
<dbReference type="PANTHER" id="PTHR36008">
    <property type="entry name" value="OS09G0478400 PROTEIN"/>
    <property type="match status" value="1"/>
</dbReference>
<dbReference type="OrthoDB" id="2018517at2759"/>
<dbReference type="STRING" id="3871.A0A1J7H1E6"/>
<proteinExistence type="predicted"/>